<dbReference type="OrthoDB" id="29661at2759"/>
<feature type="transmembrane region" description="Helical" evidence="9">
    <location>
        <begin position="36"/>
        <end position="58"/>
    </location>
</feature>
<protein>
    <submittedName>
        <fullName evidence="11">Minor histocompatibility antigen H13</fullName>
    </submittedName>
</protein>
<feature type="transmembrane region" description="Helical" evidence="9">
    <location>
        <begin position="165"/>
        <end position="190"/>
    </location>
</feature>
<comment type="similarity">
    <text evidence="2">Belongs to the peptidase A22B family.</text>
</comment>
<feature type="transmembrane region" description="Helical" evidence="9">
    <location>
        <begin position="221"/>
        <end position="245"/>
    </location>
</feature>
<dbReference type="GeneID" id="108668131"/>
<keyword evidence="10" id="KW-1185">Reference proteome</keyword>
<dbReference type="OMA" id="FLYDIWW"/>
<dbReference type="AlphaFoldDB" id="A0A8B7NB17"/>
<proteinExistence type="inferred from homology"/>
<evidence type="ECO:0000256" key="9">
    <source>
        <dbReference type="SAM" id="Phobius"/>
    </source>
</evidence>
<evidence type="ECO:0000313" key="11">
    <source>
        <dbReference type="RefSeq" id="XP_018010775.1"/>
    </source>
</evidence>
<feature type="transmembrane region" description="Helical" evidence="9">
    <location>
        <begin position="265"/>
        <end position="289"/>
    </location>
</feature>
<dbReference type="KEGG" id="hazt:108668131"/>
<sequence length="395" mass="43152">MSESIVEQITKTVVENVTETAQNITTKEPATPEGVALAYGSLVVMALVPIFFGSFRSITYQAAQKAAGEKLDTVTSKDAAMFPIIASCALFGLYLIFMIFSKEYINLLLSSYFFFLGIYAMTQVFSPFVTSLVPSIVPFHTYTLVMTCTSPPSKKQDKTEGQEKLLNLAFSTHDCVCVALCSLIGLWYIIKKHWVANNLLGLAFAVNGIELLSLNSVTTGALLLAGLFVYDIFWVFGTNVMVTVARSFEAPIKLVFPQDLLEKGFSASNFAMLGLGDIVIPGIFIALLLRFDKSLKRGSYTYFTATFGAYLVGLLATILVMHVYKHAQPALLYLVPACLGVPTALAALKGDFSTLVRYEDSPTEVDVAPPPAGEEEDDGDDVPRRVTRAEARKEK</sequence>
<evidence type="ECO:0000256" key="5">
    <source>
        <dbReference type="ARBA" id="ARBA00022824"/>
    </source>
</evidence>
<evidence type="ECO:0000256" key="3">
    <source>
        <dbReference type="ARBA" id="ARBA00022692"/>
    </source>
</evidence>
<dbReference type="Pfam" id="PF04258">
    <property type="entry name" value="Peptidase_A22B"/>
    <property type="match status" value="1"/>
</dbReference>
<evidence type="ECO:0000256" key="1">
    <source>
        <dbReference type="ARBA" id="ARBA00004477"/>
    </source>
</evidence>
<evidence type="ECO:0000313" key="10">
    <source>
        <dbReference type="Proteomes" id="UP000694843"/>
    </source>
</evidence>
<feature type="transmembrane region" description="Helical" evidence="9">
    <location>
        <begin position="112"/>
        <end position="145"/>
    </location>
</feature>
<feature type="transmembrane region" description="Helical" evidence="9">
    <location>
        <begin position="301"/>
        <end position="324"/>
    </location>
</feature>
<evidence type="ECO:0000256" key="7">
    <source>
        <dbReference type="ARBA" id="ARBA00023136"/>
    </source>
</evidence>
<organism evidence="10 11">
    <name type="scientific">Hyalella azteca</name>
    <name type="common">Amphipod</name>
    <dbReference type="NCBI Taxonomy" id="294128"/>
    <lineage>
        <taxon>Eukaryota</taxon>
        <taxon>Metazoa</taxon>
        <taxon>Ecdysozoa</taxon>
        <taxon>Arthropoda</taxon>
        <taxon>Crustacea</taxon>
        <taxon>Multicrustacea</taxon>
        <taxon>Malacostraca</taxon>
        <taxon>Eumalacostraca</taxon>
        <taxon>Peracarida</taxon>
        <taxon>Amphipoda</taxon>
        <taxon>Senticaudata</taxon>
        <taxon>Talitrida</taxon>
        <taxon>Talitroidea</taxon>
        <taxon>Hyalellidae</taxon>
        <taxon>Hyalella</taxon>
    </lineage>
</organism>
<feature type="transmembrane region" description="Helical" evidence="9">
    <location>
        <begin position="330"/>
        <end position="348"/>
    </location>
</feature>
<accession>A0A8B7NB17</accession>
<dbReference type="GO" id="GO:0098554">
    <property type="term" value="C:cytoplasmic side of endoplasmic reticulum membrane"/>
    <property type="evidence" value="ECO:0007669"/>
    <property type="project" value="TreeGrafter"/>
</dbReference>
<reference evidence="11" key="1">
    <citation type="submission" date="2025-08" db="UniProtKB">
        <authorList>
            <consortium name="RefSeq"/>
        </authorList>
    </citation>
    <scope>IDENTIFICATION</scope>
    <source>
        <tissue evidence="11">Whole organism</tissue>
    </source>
</reference>
<feature type="region of interest" description="Disordered" evidence="8">
    <location>
        <begin position="360"/>
        <end position="395"/>
    </location>
</feature>
<keyword evidence="3 9" id="KW-0812">Transmembrane</keyword>
<dbReference type="GO" id="GO:0033619">
    <property type="term" value="P:membrane protein proteolysis"/>
    <property type="evidence" value="ECO:0007669"/>
    <property type="project" value="TreeGrafter"/>
</dbReference>
<keyword evidence="4" id="KW-0378">Hydrolase</keyword>
<keyword evidence="5" id="KW-0256">Endoplasmic reticulum</keyword>
<evidence type="ECO:0000256" key="8">
    <source>
        <dbReference type="SAM" id="MobiDB-lite"/>
    </source>
</evidence>
<dbReference type="Proteomes" id="UP000694843">
    <property type="component" value="Unplaced"/>
</dbReference>
<name>A0A8B7NB17_HYAAZ</name>
<evidence type="ECO:0000256" key="2">
    <source>
        <dbReference type="ARBA" id="ARBA00006859"/>
    </source>
</evidence>
<keyword evidence="6 9" id="KW-1133">Transmembrane helix</keyword>
<dbReference type="SMART" id="SM00730">
    <property type="entry name" value="PSN"/>
    <property type="match status" value="1"/>
</dbReference>
<feature type="transmembrane region" description="Helical" evidence="9">
    <location>
        <begin position="79"/>
        <end position="100"/>
    </location>
</feature>
<evidence type="ECO:0000256" key="6">
    <source>
        <dbReference type="ARBA" id="ARBA00022989"/>
    </source>
</evidence>
<feature type="compositionally biased region" description="Basic and acidic residues" evidence="8">
    <location>
        <begin position="381"/>
        <end position="395"/>
    </location>
</feature>
<dbReference type="PANTHER" id="PTHR12174:SF23">
    <property type="entry name" value="MINOR HISTOCOMPATIBILITY ANTIGEN H13"/>
    <property type="match status" value="1"/>
</dbReference>
<dbReference type="GO" id="GO:0042500">
    <property type="term" value="F:aspartic endopeptidase activity, intramembrane cleaving"/>
    <property type="evidence" value="ECO:0007669"/>
    <property type="project" value="InterPro"/>
</dbReference>
<evidence type="ECO:0000256" key="4">
    <source>
        <dbReference type="ARBA" id="ARBA00022801"/>
    </source>
</evidence>
<gene>
    <name evidence="11" type="primary">LOC108668131</name>
</gene>
<dbReference type="RefSeq" id="XP_018010775.1">
    <property type="nucleotide sequence ID" value="XM_018155286.2"/>
</dbReference>
<keyword evidence="7 9" id="KW-0472">Membrane</keyword>
<dbReference type="PANTHER" id="PTHR12174">
    <property type="entry name" value="SIGNAL PEPTIDE PEPTIDASE"/>
    <property type="match status" value="1"/>
</dbReference>
<comment type="subcellular location">
    <subcellularLocation>
        <location evidence="1">Endoplasmic reticulum membrane</location>
        <topology evidence="1">Multi-pass membrane protein</topology>
    </subcellularLocation>
</comment>
<dbReference type="GO" id="GO:0006465">
    <property type="term" value="P:signal peptide processing"/>
    <property type="evidence" value="ECO:0007669"/>
    <property type="project" value="TreeGrafter"/>
</dbReference>
<dbReference type="InterPro" id="IPR006639">
    <property type="entry name" value="Preselin/SPP"/>
</dbReference>
<dbReference type="InterPro" id="IPR007369">
    <property type="entry name" value="Peptidase_A22B_SPP"/>
</dbReference>
<dbReference type="GO" id="GO:0098553">
    <property type="term" value="C:lumenal side of endoplasmic reticulum membrane"/>
    <property type="evidence" value="ECO:0007669"/>
    <property type="project" value="TreeGrafter"/>
</dbReference>